<dbReference type="PANTHER" id="PTHR30419:SF8">
    <property type="entry name" value="NITROGEN ASSIMILATION TRANSCRIPTIONAL ACTIVATOR-RELATED"/>
    <property type="match status" value="1"/>
</dbReference>
<name>A0A037ZJ62_9RHOB</name>
<comment type="caution">
    <text evidence="6">The sequence shown here is derived from an EMBL/GenBank/DDBJ whole genome shotgun (WGS) entry which is preliminary data.</text>
</comment>
<dbReference type="Gene3D" id="1.10.10.10">
    <property type="entry name" value="Winged helix-like DNA-binding domain superfamily/Winged helix DNA-binding domain"/>
    <property type="match status" value="1"/>
</dbReference>
<evidence type="ECO:0000313" key="7">
    <source>
        <dbReference type="Proteomes" id="UP000026249"/>
    </source>
</evidence>
<feature type="domain" description="HTH lysR-type" evidence="5">
    <location>
        <begin position="1"/>
        <end position="27"/>
    </location>
</feature>
<dbReference type="InterPro" id="IPR050950">
    <property type="entry name" value="HTH-type_LysR_regulators"/>
</dbReference>
<dbReference type="Proteomes" id="UP000026249">
    <property type="component" value="Unassembled WGS sequence"/>
</dbReference>
<evidence type="ECO:0000256" key="2">
    <source>
        <dbReference type="ARBA" id="ARBA00023015"/>
    </source>
</evidence>
<evidence type="ECO:0000256" key="1">
    <source>
        <dbReference type="ARBA" id="ARBA00009437"/>
    </source>
</evidence>
<evidence type="ECO:0000256" key="3">
    <source>
        <dbReference type="ARBA" id="ARBA00023125"/>
    </source>
</evidence>
<comment type="similarity">
    <text evidence="1">Belongs to the LysR transcriptional regulatory family.</text>
</comment>
<protein>
    <recommendedName>
        <fullName evidence="5">HTH lysR-type domain-containing protein</fullName>
    </recommendedName>
</protein>
<dbReference type="SUPFAM" id="SSF53850">
    <property type="entry name" value="Periplasmic binding protein-like II"/>
    <property type="match status" value="1"/>
</dbReference>
<dbReference type="InterPro" id="IPR005119">
    <property type="entry name" value="LysR_subst-bd"/>
</dbReference>
<dbReference type="AlphaFoldDB" id="A0A037ZJ62"/>
<dbReference type="InterPro" id="IPR036388">
    <property type="entry name" value="WH-like_DNA-bd_sf"/>
</dbReference>
<evidence type="ECO:0000313" key="6">
    <source>
        <dbReference type="EMBL" id="KAJ56450.1"/>
    </source>
</evidence>
<dbReference type="GO" id="GO:0003700">
    <property type="term" value="F:DNA-binding transcription factor activity"/>
    <property type="evidence" value="ECO:0007669"/>
    <property type="project" value="InterPro"/>
</dbReference>
<proteinExistence type="inferred from homology"/>
<dbReference type="PROSITE" id="PS50931">
    <property type="entry name" value="HTH_LYSR"/>
    <property type="match status" value="1"/>
</dbReference>
<dbReference type="Pfam" id="PF03466">
    <property type="entry name" value="LysR_substrate"/>
    <property type="match status" value="1"/>
</dbReference>
<evidence type="ECO:0000256" key="4">
    <source>
        <dbReference type="ARBA" id="ARBA00023163"/>
    </source>
</evidence>
<sequence>MNRQILSLEEELGVPFFERLPVGVRLSTAGEIYYRTFIHHLAEIDRAFETISDLQGVRIGHIRVAVSRSVEAGLLQKAVQGFRIEHPRVNFSIQPTGAEGFAQLLTDDSVDLALITQPLTSETTETLAAAHIPVRAVVARADHKADGISLAQLSEFDLVLPVGPAGFRSHLEAQAKRNRVAFDPALESPILLRPWRGEGPVKPSAQFCLDGTVAGGWLVANAAALVPVARFAPAQVMLCKRAGRILPVAVEKFAQMLVAELEALQP</sequence>
<keyword evidence="7" id="KW-1185">Reference proteome</keyword>
<dbReference type="STRING" id="1454373.ACMU_05770"/>
<dbReference type="GO" id="GO:0005829">
    <property type="term" value="C:cytosol"/>
    <property type="evidence" value="ECO:0007669"/>
    <property type="project" value="TreeGrafter"/>
</dbReference>
<dbReference type="GO" id="GO:0003677">
    <property type="term" value="F:DNA binding"/>
    <property type="evidence" value="ECO:0007669"/>
    <property type="project" value="UniProtKB-KW"/>
</dbReference>
<keyword evidence="3" id="KW-0238">DNA-binding</keyword>
<reference evidence="6 7" key="1">
    <citation type="submission" date="2014-03" db="EMBL/GenBank/DDBJ databases">
        <title>Draft Genome Sequence of Actibacterium mucosum KCTC 23349, a Marine Alphaproteobacterium with Complex Ionic Requirements Isolated from Mediterranean Seawater at Malvarrosa Beach, Valencia, Spain.</title>
        <authorList>
            <person name="Arahal D.R."/>
            <person name="Shao Z."/>
            <person name="Lai Q."/>
            <person name="Pujalte M.J."/>
        </authorList>
    </citation>
    <scope>NUCLEOTIDE SEQUENCE [LARGE SCALE GENOMIC DNA]</scope>
    <source>
        <strain evidence="6 7">KCTC 23349</strain>
    </source>
</reference>
<dbReference type="SUPFAM" id="SSF46785">
    <property type="entry name" value="Winged helix' DNA-binding domain"/>
    <property type="match status" value="1"/>
</dbReference>
<keyword evidence="2" id="KW-0805">Transcription regulation</keyword>
<keyword evidence="4" id="KW-0804">Transcription</keyword>
<dbReference type="Gene3D" id="3.40.190.290">
    <property type="match status" value="1"/>
</dbReference>
<organism evidence="6 7">
    <name type="scientific">Actibacterium mucosum KCTC 23349</name>
    <dbReference type="NCBI Taxonomy" id="1454373"/>
    <lineage>
        <taxon>Bacteria</taxon>
        <taxon>Pseudomonadati</taxon>
        <taxon>Pseudomonadota</taxon>
        <taxon>Alphaproteobacteria</taxon>
        <taxon>Rhodobacterales</taxon>
        <taxon>Roseobacteraceae</taxon>
        <taxon>Actibacterium</taxon>
    </lineage>
</organism>
<dbReference type="PANTHER" id="PTHR30419">
    <property type="entry name" value="HTH-TYPE TRANSCRIPTIONAL REGULATOR YBHD"/>
    <property type="match status" value="1"/>
</dbReference>
<dbReference type="EMBL" id="JFKE01000002">
    <property type="protein sequence ID" value="KAJ56450.1"/>
    <property type="molecule type" value="Genomic_DNA"/>
</dbReference>
<dbReference type="InterPro" id="IPR000847">
    <property type="entry name" value="LysR_HTH_N"/>
</dbReference>
<accession>A0A037ZJ62</accession>
<dbReference type="InterPro" id="IPR036390">
    <property type="entry name" value="WH_DNA-bd_sf"/>
</dbReference>
<gene>
    <name evidence="6" type="ORF">ACMU_05770</name>
</gene>
<evidence type="ECO:0000259" key="5">
    <source>
        <dbReference type="PROSITE" id="PS50931"/>
    </source>
</evidence>